<reference evidence="8" key="1">
    <citation type="submission" date="2017-01" db="EMBL/GenBank/DDBJ databases">
        <authorList>
            <person name="Varghese N."/>
            <person name="Submissions S."/>
        </authorList>
    </citation>
    <scope>NUCLEOTIDE SEQUENCE [LARGE SCALE GENOMIC DNA]</scope>
    <source>
        <strain evidence="8">LP100</strain>
    </source>
</reference>
<keyword evidence="2 4" id="KW-0472">Membrane</keyword>
<evidence type="ECO:0000313" key="8">
    <source>
        <dbReference type="Proteomes" id="UP000187181"/>
    </source>
</evidence>
<keyword evidence="8" id="KW-1185">Reference proteome</keyword>
<keyword evidence="3" id="KW-0998">Cell outer membrane</keyword>
<evidence type="ECO:0000256" key="1">
    <source>
        <dbReference type="ARBA" id="ARBA00004442"/>
    </source>
</evidence>
<evidence type="ECO:0000259" key="6">
    <source>
        <dbReference type="PROSITE" id="PS51123"/>
    </source>
</evidence>
<dbReference type="PANTHER" id="PTHR30329:SF21">
    <property type="entry name" value="LIPOPROTEIN YIAD-RELATED"/>
    <property type="match status" value="1"/>
</dbReference>
<dbReference type="Proteomes" id="UP000187181">
    <property type="component" value="Unassembled WGS sequence"/>
</dbReference>
<dbReference type="GO" id="GO:0009279">
    <property type="term" value="C:cell outer membrane"/>
    <property type="evidence" value="ECO:0007669"/>
    <property type="project" value="UniProtKB-SubCell"/>
</dbReference>
<comment type="subcellular location">
    <subcellularLocation>
        <location evidence="1">Cell outer membrane</location>
    </subcellularLocation>
</comment>
<dbReference type="InterPro" id="IPR036737">
    <property type="entry name" value="OmpA-like_sf"/>
</dbReference>
<dbReference type="SUPFAM" id="SSF103088">
    <property type="entry name" value="OmpA-like"/>
    <property type="match status" value="1"/>
</dbReference>
<dbReference type="InterPro" id="IPR006665">
    <property type="entry name" value="OmpA-like"/>
</dbReference>
<keyword evidence="5" id="KW-0732">Signal</keyword>
<dbReference type="Pfam" id="PF00691">
    <property type="entry name" value="OmpA"/>
    <property type="match status" value="1"/>
</dbReference>
<dbReference type="InterPro" id="IPR006664">
    <property type="entry name" value="OMP_bac"/>
</dbReference>
<dbReference type="RefSeq" id="WP_076667006.1">
    <property type="nucleotide sequence ID" value="NZ_FTPP01000001.1"/>
</dbReference>
<dbReference type="CDD" id="cd07185">
    <property type="entry name" value="OmpA_C-like"/>
    <property type="match status" value="1"/>
</dbReference>
<dbReference type="InterPro" id="IPR006690">
    <property type="entry name" value="OMPA-like_CS"/>
</dbReference>
<feature type="chain" id="PRO_5012051516" evidence="5">
    <location>
        <begin position="20"/>
        <end position="379"/>
    </location>
</feature>
<evidence type="ECO:0000256" key="2">
    <source>
        <dbReference type="ARBA" id="ARBA00023136"/>
    </source>
</evidence>
<evidence type="ECO:0000313" key="7">
    <source>
        <dbReference type="EMBL" id="SIT84824.1"/>
    </source>
</evidence>
<protein>
    <submittedName>
        <fullName evidence="7">Outer membrane protein OmpA</fullName>
    </submittedName>
</protein>
<feature type="signal peptide" evidence="5">
    <location>
        <begin position="1"/>
        <end position="19"/>
    </location>
</feature>
<name>A0A1R3X5U3_9BACT</name>
<dbReference type="EMBL" id="FTPP01000001">
    <property type="protein sequence ID" value="SIT84824.1"/>
    <property type="molecule type" value="Genomic_DNA"/>
</dbReference>
<evidence type="ECO:0000256" key="4">
    <source>
        <dbReference type="PROSITE-ProRule" id="PRU00473"/>
    </source>
</evidence>
<accession>A0A1R3X5U3</accession>
<proteinExistence type="predicted"/>
<dbReference type="OrthoDB" id="868723at2"/>
<evidence type="ECO:0000256" key="3">
    <source>
        <dbReference type="ARBA" id="ARBA00023237"/>
    </source>
</evidence>
<dbReference type="PRINTS" id="PR01021">
    <property type="entry name" value="OMPADOMAIN"/>
</dbReference>
<sequence>MKALLLYLLFSLYLTQGMAQNLVRNPSLEQLKGGVIGFKGESGTPDVAAVEGKVVQFPPYFNAFQSNTPSRQVSTIQFGEVCLCQWFSFEASELTQVELSKPLRKNQEYVVSLYTIRASAIEPPISEVTVHFRSRPLAAIKQVYGLKEHPLTAATISYTTLKNATGTPLFSRTSWEKVSGTYKATGGERYLLIGNFLGANAAALSVMNPDTVDSDEEPKSSKTKGTYYCYDNFSVVPKDEAARDTDAVPDVAPPLASGNAAPIAIGSTLTLDDVNFAYGEHTIQPVAFPLLDSLAAFMAAHPQVGVRIVGHTDDVGTDADNLALSQRRATAVKVYLEEKGIADHRISANGLGESSPKTDNLTQENRALNRRVEIEIFQK</sequence>
<gene>
    <name evidence="7" type="ORF">SAMN05444128_1453</name>
</gene>
<dbReference type="PROSITE" id="PS01068">
    <property type="entry name" value="OMPA_1"/>
    <property type="match status" value="1"/>
</dbReference>
<evidence type="ECO:0000256" key="5">
    <source>
        <dbReference type="SAM" id="SignalP"/>
    </source>
</evidence>
<dbReference type="AlphaFoldDB" id="A0A1R3X5U3"/>
<dbReference type="PROSITE" id="PS51123">
    <property type="entry name" value="OMPA_2"/>
    <property type="match status" value="1"/>
</dbReference>
<feature type="domain" description="OmpA-like" evidence="6">
    <location>
        <begin position="263"/>
        <end position="379"/>
    </location>
</feature>
<organism evidence="7 8">
    <name type="scientific">Pontibacter indicus</name>
    <dbReference type="NCBI Taxonomy" id="1317125"/>
    <lineage>
        <taxon>Bacteria</taxon>
        <taxon>Pseudomonadati</taxon>
        <taxon>Bacteroidota</taxon>
        <taxon>Cytophagia</taxon>
        <taxon>Cytophagales</taxon>
        <taxon>Hymenobacteraceae</taxon>
        <taxon>Pontibacter</taxon>
    </lineage>
</organism>
<dbReference type="STRING" id="1317125.SAMN05444128_1453"/>
<dbReference type="Gene3D" id="3.30.1330.60">
    <property type="entry name" value="OmpA-like domain"/>
    <property type="match status" value="1"/>
</dbReference>
<dbReference type="InterPro" id="IPR050330">
    <property type="entry name" value="Bact_OuterMem_StrucFunc"/>
</dbReference>
<dbReference type="PANTHER" id="PTHR30329">
    <property type="entry name" value="STATOR ELEMENT OF FLAGELLAR MOTOR COMPLEX"/>
    <property type="match status" value="1"/>
</dbReference>